<dbReference type="Gene3D" id="3.30.70.100">
    <property type="match status" value="1"/>
</dbReference>
<comment type="caution">
    <text evidence="2">The sequence shown here is derived from an EMBL/GenBank/DDBJ whole genome shotgun (WGS) entry which is preliminary data.</text>
</comment>
<dbReference type="Proteomes" id="UP000248557">
    <property type="component" value="Unassembled WGS sequence"/>
</dbReference>
<feature type="domain" description="ABM" evidence="1">
    <location>
        <begin position="2"/>
        <end position="89"/>
    </location>
</feature>
<dbReference type="InterPro" id="IPR011008">
    <property type="entry name" value="Dimeric_a/b-barrel"/>
</dbReference>
<keyword evidence="2" id="KW-0560">Oxidoreductase</keyword>
<accession>A0A328Q066</accession>
<organism evidence="2 3">
    <name type="scientific">Methanosphaera stadtmanae</name>
    <dbReference type="NCBI Taxonomy" id="2317"/>
    <lineage>
        <taxon>Archaea</taxon>
        <taxon>Methanobacteriati</taxon>
        <taxon>Methanobacteriota</taxon>
        <taxon>Methanomada group</taxon>
        <taxon>Methanobacteria</taxon>
        <taxon>Methanobacteriales</taxon>
        <taxon>Methanobacteriaceae</taxon>
        <taxon>Methanosphaera</taxon>
    </lineage>
</organism>
<dbReference type="InterPro" id="IPR050744">
    <property type="entry name" value="AI-2_Isomerase_LsrG"/>
</dbReference>
<dbReference type="PANTHER" id="PTHR33336">
    <property type="entry name" value="QUINOL MONOOXYGENASE YGIN-RELATED"/>
    <property type="match status" value="1"/>
</dbReference>
<reference evidence="2 3" key="1">
    <citation type="submission" date="2017-05" db="EMBL/GenBank/DDBJ databases">
        <title>Host range expansion of the Methanosphaera genus to humans and monogastric animals involves recent and extensive reduction in genome content.</title>
        <authorList>
            <person name="Hoedt E.C."/>
            <person name="Volmer J.G."/>
            <person name="Parks D.H."/>
            <person name="Rosewarne C.P."/>
            <person name="Denman S.E."/>
            <person name="Mcsweeney C.S."/>
            <person name="O Cuiv P."/>
            <person name="Hugenholtz P."/>
            <person name="Tyson G.W."/>
            <person name="Morrison M."/>
        </authorList>
    </citation>
    <scope>NUCLEOTIDE SEQUENCE [LARGE SCALE GENOMIC DNA]</scope>
    <source>
        <strain evidence="2 3">PA5</strain>
    </source>
</reference>
<dbReference type="GO" id="GO:0004497">
    <property type="term" value="F:monooxygenase activity"/>
    <property type="evidence" value="ECO:0007669"/>
    <property type="project" value="UniProtKB-KW"/>
</dbReference>
<evidence type="ECO:0000313" key="2">
    <source>
        <dbReference type="EMBL" id="RAP02913.1"/>
    </source>
</evidence>
<evidence type="ECO:0000259" key="1">
    <source>
        <dbReference type="PROSITE" id="PS51725"/>
    </source>
</evidence>
<dbReference type="InterPro" id="IPR007138">
    <property type="entry name" value="ABM_dom"/>
</dbReference>
<dbReference type="OMA" id="EQWENLD"/>
<dbReference type="AlphaFoldDB" id="A0A328Q066"/>
<dbReference type="RefSeq" id="WP_011406568.1">
    <property type="nucleotide sequence ID" value="NZ_CAUHHK010000012.1"/>
</dbReference>
<dbReference type="PROSITE" id="PS51725">
    <property type="entry name" value="ABM"/>
    <property type="match status" value="1"/>
</dbReference>
<dbReference type="EMBL" id="NGJK01000062">
    <property type="protein sequence ID" value="RAP02913.1"/>
    <property type="molecule type" value="Genomic_DNA"/>
</dbReference>
<name>A0A328Q066_9EURY</name>
<sequence>MIIVNATINPKENKKENIIQKAEALIKASRNHEGNISYNLYADSETDTLLFVEKWETKESLQKHMETEEFLAFGQETKDLIDGELEVEVYLAQLVSDNS</sequence>
<proteinExistence type="predicted"/>
<protein>
    <submittedName>
        <fullName evidence="2">Antibiotic biosynthesis monooxygenase</fullName>
    </submittedName>
</protein>
<evidence type="ECO:0000313" key="3">
    <source>
        <dbReference type="Proteomes" id="UP000248557"/>
    </source>
</evidence>
<keyword evidence="2" id="KW-0503">Monooxygenase</keyword>
<dbReference type="PANTHER" id="PTHR33336:SF15">
    <property type="entry name" value="ABM DOMAIN-CONTAINING PROTEIN"/>
    <property type="match status" value="1"/>
</dbReference>
<dbReference type="Pfam" id="PF03992">
    <property type="entry name" value="ABM"/>
    <property type="match status" value="1"/>
</dbReference>
<dbReference type="GeneID" id="3855969"/>
<gene>
    <name evidence="2" type="ORF">CA615_04860</name>
</gene>
<dbReference type="SUPFAM" id="SSF54909">
    <property type="entry name" value="Dimeric alpha+beta barrel"/>
    <property type="match status" value="1"/>
</dbReference>